<organism evidence="3 4">
    <name type="scientific">Chitinophaga horti</name>
    <dbReference type="NCBI Taxonomy" id="2920382"/>
    <lineage>
        <taxon>Bacteria</taxon>
        <taxon>Pseudomonadati</taxon>
        <taxon>Bacteroidota</taxon>
        <taxon>Chitinophagia</taxon>
        <taxon>Chitinophagales</taxon>
        <taxon>Chitinophagaceae</taxon>
        <taxon>Chitinophaga</taxon>
    </lineage>
</organism>
<dbReference type="Gene3D" id="3.30.530.20">
    <property type="match status" value="1"/>
</dbReference>
<keyword evidence="4" id="KW-1185">Reference proteome</keyword>
<evidence type="ECO:0000313" key="4">
    <source>
        <dbReference type="Proteomes" id="UP001162741"/>
    </source>
</evidence>
<comment type="similarity">
    <text evidence="1">Belongs to the AHA1 family.</text>
</comment>
<dbReference type="EMBL" id="CP107006">
    <property type="protein sequence ID" value="UYQ92867.1"/>
    <property type="molecule type" value="Genomic_DNA"/>
</dbReference>
<dbReference type="SUPFAM" id="SSF55961">
    <property type="entry name" value="Bet v1-like"/>
    <property type="match status" value="1"/>
</dbReference>
<feature type="domain" description="Activator of Hsp90 ATPase homologue 1/2-like C-terminal" evidence="2">
    <location>
        <begin position="19"/>
        <end position="149"/>
    </location>
</feature>
<name>A0ABY6J3U0_9BACT</name>
<proteinExistence type="inferred from homology"/>
<dbReference type="InterPro" id="IPR023393">
    <property type="entry name" value="START-like_dom_sf"/>
</dbReference>
<dbReference type="RefSeq" id="WP_264281051.1">
    <property type="nucleotide sequence ID" value="NZ_CP107006.1"/>
</dbReference>
<accession>A0ABY6J3U0</accession>
<evidence type="ECO:0000256" key="1">
    <source>
        <dbReference type="ARBA" id="ARBA00006817"/>
    </source>
</evidence>
<gene>
    <name evidence="3" type="ORF">MKQ68_22565</name>
</gene>
<dbReference type="CDD" id="cd07814">
    <property type="entry name" value="SRPBCC_CalC_Aha1-like"/>
    <property type="match status" value="1"/>
</dbReference>
<sequence length="167" mass="19177">MTTPKPYDWTQFRTRIPIKASRRDIYNAWTTKEGIEKWFLRSADFVTADGEPRSGQVQKGDKYTWRWFGYANDSQETGEIREANGKDYFSFTFAGSCNVSVYIQDEADETVVQLVQSNIPTDEKSMSGIHVNCFGGWTFYLANLKSYLEGGIDLRNKNEHIKNVISS</sequence>
<evidence type="ECO:0000259" key="2">
    <source>
        <dbReference type="Pfam" id="PF08327"/>
    </source>
</evidence>
<dbReference type="Proteomes" id="UP001162741">
    <property type="component" value="Chromosome"/>
</dbReference>
<dbReference type="InterPro" id="IPR013538">
    <property type="entry name" value="ASHA1/2-like_C"/>
</dbReference>
<protein>
    <submittedName>
        <fullName evidence="3">SRPBCC domain-containing protein</fullName>
    </submittedName>
</protein>
<dbReference type="Pfam" id="PF08327">
    <property type="entry name" value="AHSA1"/>
    <property type="match status" value="1"/>
</dbReference>
<evidence type="ECO:0000313" key="3">
    <source>
        <dbReference type="EMBL" id="UYQ92867.1"/>
    </source>
</evidence>
<reference evidence="3" key="1">
    <citation type="submission" date="2022-10" db="EMBL/GenBank/DDBJ databases">
        <title>Chitinophaga sp. nov., isolated from soil.</title>
        <authorList>
            <person name="Jeon C.O."/>
        </authorList>
    </citation>
    <scope>NUCLEOTIDE SEQUENCE</scope>
    <source>
        <strain evidence="3">R8</strain>
    </source>
</reference>